<evidence type="ECO:0000256" key="1">
    <source>
        <dbReference type="SAM" id="MobiDB-lite"/>
    </source>
</evidence>
<sequence length="827" mass="90288">MNLRSRDAIKPPKRYDEDKCTKPTPLPSACSEPRGYKSNVRRPAFPSPIVDFNPDLPPAAFPSIDFQQPPKHPAQETAGSSSNITEPMHEHAGAGGRQYRATTNREQEAAGDGDVSMVDAVYDFGNNAPAAFNFQAGWGYANNPYQLGNSEHGLRNSLNLSDDEIEVGISAYEAAKMSARPLRRIKWSDISPTLQTEIFENLRSVCDFRQAAEMLRLSPSDQVKMLAHSAARKEQVQQENARLDEMRTKQLRALLQLDNSYLKTQKVPGELVFRNISKKFLDMTIGSDPDYSMSQASDILIARKYLRSLGLDPKLAGEWSNNLVTMTTTALADADEDFEWTGELPVAEEDTISDHGDTERESSSDSETIPDDNSHSDSSPNPKRQRTLDPNLNAAQHILRHRGRGSSVSRSGTSRPLPCRAPTDRVGSPQWLQSYRPFHGTFPQPSPLAQEPVVRLKVGAQGAARIQQDIFRSPGDLLQAPSQPRANVAVDNTGSPNQLSPPRSRQPSSSKDGDSKALKRSLAGPWLYQQNWEETEAASRASRMYRDSLAAARYEAQAALWADSAFHQSNPISPSTNLMTPSPSNTYQIGGVRVEPLPGWRSSLVGRDGNPETTPAVGTNSLPHYMSLSNYSRMEGAGPGYSPITPPSVEAQCKKNEKQPHAKKPEAYATLPTDSKGPSAKQNSLHTAQSSVSPVPELDMTEANGESTGMEIDGVQEKHTSSSTETPAPVTPDVNTALFCPKGNSSAPPNLGTTEKLPKRKTRKGGNGWTKRKQRPSGKPMESLALASTETMTQEPTKNVTMSSNVDGVEAANSGRRRSTRVIKKAA</sequence>
<dbReference type="OrthoDB" id="5378502at2759"/>
<feature type="region of interest" description="Disordered" evidence="1">
    <location>
        <begin position="345"/>
        <end position="388"/>
    </location>
</feature>
<feature type="compositionally biased region" description="Basic and acidic residues" evidence="1">
    <location>
        <begin position="352"/>
        <end position="363"/>
    </location>
</feature>
<dbReference type="EMBL" id="LDEV01002617">
    <property type="protein sequence ID" value="KLJ08332.1"/>
    <property type="molecule type" value="Genomic_DNA"/>
</dbReference>
<organism evidence="2 3">
    <name type="scientific">Blastomyces silverae</name>
    <dbReference type="NCBI Taxonomy" id="2060906"/>
    <lineage>
        <taxon>Eukaryota</taxon>
        <taxon>Fungi</taxon>
        <taxon>Dikarya</taxon>
        <taxon>Ascomycota</taxon>
        <taxon>Pezizomycotina</taxon>
        <taxon>Eurotiomycetes</taxon>
        <taxon>Eurotiomycetidae</taxon>
        <taxon>Onygenales</taxon>
        <taxon>Ajellomycetaceae</taxon>
        <taxon>Blastomyces</taxon>
    </lineage>
</organism>
<feature type="compositionally biased region" description="Low complexity" evidence="1">
    <location>
        <begin position="405"/>
        <end position="415"/>
    </location>
</feature>
<feature type="compositionally biased region" description="Basic residues" evidence="1">
    <location>
        <begin position="815"/>
        <end position="827"/>
    </location>
</feature>
<feature type="compositionally biased region" description="Polar residues" evidence="1">
    <location>
        <begin position="786"/>
        <end position="806"/>
    </location>
</feature>
<dbReference type="Proteomes" id="UP000053573">
    <property type="component" value="Unassembled WGS sequence"/>
</dbReference>
<feature type="region of interest" description="Disordered" evidence="1">
    <location>
        <begin position="1"/>
        <end position="111"/>
    </location>
</feature>
<reference evidence="3" key="1">
    <citation type="journal article" date="2015" name="PLoS Genet.">
        <title>The dynamic genome and transcriptome of the human fungal pathogen Blastomyces and close relative Emmonsia.</title>
        <authorList>
            <person name="Munoz J.F."/>
            <person name="Gauthier G.M."/>
            <person name="Desjardins C.A."/>
            <person name="Gallo J.E."/>
            <person name="Holder J."/>
            <person name="Sullivan T.D."/>
            <person name="Marty A.J."/>
            <person name="Carmen J.C."/>
            <person name="Chen Z."/>
            <person name="Ding L."/>
            <person name="Gujja S."/>
            <person name="Magrini V."/>
            <person name="Misas E."/>
            <person name="Mitreva M."/>
            <person name="Priest M."/>
            <person name="Saif S."/>
            <person name="Whiston E.A."/>
            <person name="Young S."/>
            <person name="Zeng Q."/>
            <person name="Goldman W.E."/>
            <person name="Mardis E.R."/>
            <person name="Taylor J.W."/>
            <person name="McEwen J.G."/>
            <person name="Clay O.K."/>
            <person name="Klein B.S."/>
            <person name="Cuomo C.A."/>
        </authorList>
    </citation>
    <scope>NUCLEOTIDE SEQUENCE [LARGE SCALE GENOMIC DNA]</scope>
    <source>
        <strain evidence="3">UAMH 139</strain>
    </source>
</reference>
<evidence type="ECO:0000313" key="2">
    <source>
        <dbReference type="EMBL" id="KLJ08332.1"/>
    </source>
</evidence>
<feature type="region of interest" description="Disordered" evidence="1">
    <location>
        <begin position="475"/>
        <end position="518"/>
    </location>
</feature>
<feature type="compositionally biased region" description="Basic and acidic residues" evidence="1">
    <location>
        <begin position="1"/>
        <end position="21"/>
    </location>
</feature>
<feature type="compositionally biased region" description="Low complexity" evidence="1">
    <location>
        <begin position="495"/>
        <end position="510"/>
    </location>
</feature>
<feature type="compositionally biased region" description="Basic residues" evidence="1">
    <location>
        <begin position="758"/>
        <end position="776"/>
    </location>
</feature>
<keyword evidence="3" id="KW-1185">Reference proteome</keyword>
<name>A0A0H1BBF8_9EURO</name>
<dbReference type="AlphaFoldDB" id="A0A0H1BBF8"/>
<feature type="compositionally biased region" description="Basic and acidic residues" evidence="1">
    <location>
        <begin position="652"/>
        <end position="666"/>
    </location>
</feature>
<dbReference type="STRING" id="2060906.A0A0H1BBF8"/>
<feature type="compositionally biased region" description="Polar residues" evidence="1">
    <location>
        <begin position="743"/>
        <end position="753"/>
    </location>
</feature>
<protein>
    <submittedName>
        <fullName evidence="2">Uncharacterized protein</fullName>
    </submittedName>
</protein>
<proteinExistence type="predicted"/>
<gene>
    <name evidence="2" type="ORF">EMPG_16238</name>
</gene>
<evidence type="ECO:0000313" key="3">
    <source>
        <dbReference type="Proteomes" id="UP000053573"/>
    </source>
</evidence>
<accession>A0A0H1BBF8</accession>
<feature type="compositionally biased region" description="Polar residues" evidence="1">
    <location>
        <begin position="680"/>
        <end position="693"/>
    </location>
</feature>
<feature type="region of interest" description="Disordered" evidence="1">
    <location>
        <begin position="400"/>
        <end position="428"/>
    </location>
</feature>
<feature type="compositionally biased region" description="Polar residues" evidence="1">
    <location>
        <begin position="480"/>
        <end position="494"/>
    </location>
</feature>
<comment type="caution">
    <text evidence="2">The sequence shown here is derived from an EMBL/GenBank/DDBJ whole genome shotgun (WGS) entry which is preliminary data.</text>
</comment>
<feature type="region of interest" description="Disordered" evidence="1">
    <location>
        <begin position="637"/>
        <end position="827"/>
    </location>
</feature>